<evidence type="ECO:0000259" key="4">
    <source>
        <dbReference type="Pfam" id="PF00005"/>
    </source>
</evidence>
<sequence length="101" mass="10784">MVPMPAIETSDLTKRDDGTPAVTDLSLSVREGEVYGFLGPNGAGKSTTIDMLMDYTRPTSGNATVLGIDAQTNASAIHARTGILPDRFGVYSSLTRREHVE</sequence>
<dbReference type="EMBL" id="AOHT01000033">
    <property type="protein sequence ID" value="ELY27293.1"/>
    <property type="molecule type" value="Genomic_DNA"/>
</dbReference>
<reference evidence="5 6" key="1">
    <citation type="journal article" date="2014" name="PLoS Genet.">
        <title>Phylogenetically driven sequencing of extremely halophilic archaea reveals strategies for static and dynamic osmo-response.</title>
        <authorList>
            <person name="Becker E.A."/>
            <person name="Seitzer P.M."/>
            <person name="Tritt A."/>
            <person name="Larsen D."/>
            <person name="Krusor M."/>
            <person name="Yao A.I."/>
            <person name="Wu D."/>
            <person name="Madern D."/>
            <person name="Eisen J.A."/>
            <person name="Darling A.E."/>
            <person name="Facciotti M.T."/>
        </authorList>
    </citation>
    <scope>NUCLEOTIDE SEQUENCE [LARGE SCALE GENOMIC DNA]</scope>
    <source>
        <strain evidence="5 6">DSM 11551</strain>
    </source>
</reference>
<keyword evidence="2" id="KW-0813">Transport</keyword>
<comment type="similarity">
    <text evidence="1">Belongs to the ABC transporter superfamily.</text>
</comment>
<proteinExistence type="inferred from homology"/>
<evidence type="ECO:0000256" key="2">
    <source>
        <dbReference type="ARBA" id="ARBA00022448"/>
    </source>
</evidence>
<gene>
    <name evidence="5" type="ORF">C499_09529</name>
</gene>
<evidence type="ECO:0000256" key="1">
    <source>
        <dbReference type="ARBA" id="ARBA00005417"/>
    </source>
</evidence>
<dbReference type="PATRIC" id="fig|469382.19.peg.1870"/>
<dbReference type="InterPro" id="IPR003439">
    <property type="entry name" value="ABC_transporter-like_ATP-bd"/>
</dbReference>
<organism evidence="5 6">
    <name type="scientific">Halogeometricum borinquense (strain ATCC 700274 / DSM 11551 / JCM 10706 / KCTC 4070 / PR3)</name>
    <dbReference type="NCBI Taxonomy" id="469382"/>
    <lineage>
        <taxon>Archaea</taxon>
        <taxon>Methanobacteriati</taxon>
        <taxon>Methanobacteriota</taxon>
        <taxon>Stenosarchaea group</taxon>
        <taxon>Halobacteria</taxon>
        <taxon>Halobacteriales</taxon>
        <taxon>Haloferacaceae</taxon>
        <taxon>Halogeometricum</taxon>
    </lineage>
</organism>
<comment type="caution">
    <text evidence="5">The sequence shown here is derived from an EMBL/GenBank/DDBJ whole genome shotgun (WGS) entry which is preliminary data.</text>
</comment>
<dbReference type="PANTHER" id="PTHR43335">
    <property type="entry name" value="ABC TRANSPORTER, ATP-BINDING PROTEIN"/>
    <property type="match status" value="1"/>
</dbReference>
<evidence type="ECO:0000256" key="3">
    <source>
        <dbReference type="SAM" id="MobiDB-lite"/>
    </source>
</evidence>
<dbReference type="AlphaFoldDB" id="L9USY0"/>
<dbReference type="PANTHER" id="PTHR43335:SF4">
    <property type="entry name" value="ABC TRANSPORTER, ATP-BINDING PROTEIN"/>
    <property type="match status" value="1"/>
</dbReference>
<dbReference type="GO" id="GO:0005524">
    <property type="term" value="F:ATP binding"/>
    <property type="evidence" value="ECO:0007669"/>
    <property type="project" value="InterPro"/>
</dbReference>
<dbReference type="GO" id="GO:0016887">
    <property type="term" value="F:ATP hydrolysis activity"/>
    <property type="evidence" value="ECO:0007669"/>
    <property type="project" value="InterPro"/>
</dbReference>
<evidence type="ECO:0000313" key="6">
    <source>
        <dbReference type="Proteomes" id="UP000011585"/>
    </source>
</evidence>
<feature type="domain" description="ABC transporter" evidence="4">
    <location>
        <begin position="23"/>
        <end position="98"/>
    </location>
</feature>
<feature type="region of interest" description="Disordered" evidence="3">
    <location>
        <begin position="1"/>
        <end position="21"/>
    </location>
</feature>
<accession>L9USY0</accession>
<dbReference type="Gene3D" id="3.40.50.300">
    <property type="entry name" value="P-loop containing nucleotide triphosphate hydrolases"/>
    <property type="match status" value="1"/>
</dbReference>
<dbReference type="Proteomes" id="UP000011585">
    <property type="component" value="Unassembled WGS sequence"/>
</dbReference>
<dbReference type="InterPro" id="IPR027417">
    <property type="entry name" value="P-loop_NTPase"/>
</dbReference>
<dbReference type="Pfam" id="PF00005">
    <property type="entry name" value="ABC_tran"/>
    <property type="match status" value="1"/>
</dbReference>
<name>L9USY0_HALBP</name>
<evidence type="ECO:0000313" key="5">
    <source>
        <dbReference type="EMBL" id="ELY27293.1"/>
    </source>
</evidence>
<dbReference type="SUPFAM" id="SSF52540">
    <property type="entry name" value="P-loop containing nucleoside triphosphate hydrolases"/>
    <property type="match status" value="1"/>
</dbReference>
<protein>
    <recommendedName>
        <fullName evidence="4">ABC transporter domain-containing protein</fullName>
    </recommendedName>
</protein>